<dbReference type="Proteomes" id="UP000011185">
    <property type="component" value="Unassembled WGS sequence"/>
</dbReference>
<keyword evidence="2" id="KW-1185">Reference proteome</keyword>
<organism evidence="1 2">
    <name type="scientific">Trachipleistophora hominis</name>
    <name type="common">Microsporidian parasite</name>
    <dbReference type="NCBI Taxonomy" id="72359"/>
    <lineage>
        <taxon>Eukaryota</taxon>
        <taxon>Fungi</taxon>
        <taxon>Fungi incertae sedis</taxon>
        <taxon>Microsporidia</taxon>
        <taxon>Pleistophoridae</taxon>
        <taxon>Trachipleistophora</taxon>
    </lineage>
</organism>
<dbReference type="VEuPathDB" id="MicrosporidiaDB:THOM_1752"/>
<evidence type="ECO:0000313" key="1">
    <source>
        <dbReference type="EMBL" id="ELQ75309.1"/>
    </source>
</evidence>
<protein>
    <submittedName>
        <fullName evidence="1">Uncharacterized protein</fullName>
    </submittedName>
</protein>
<dbReference type="HOGENOM" id="CLU_2851315_0_0_1"/>
<name>L7JV60_TRAHO</name>
<proteinExistence type="predicted"/>
<dbReference type="AlphaFoldDB" id="L7JV60"/>
<dbReference type="EMBL" id="JH993973">
    <property type="protein sequence ID" value="ELQ75309.1"/>
    <property type="molecule type" value="Genomic_DNA"/>
</dbReference>
<accession>L7JV60</accession>
<gene>
    <name evidence="1" type="ORF">THOM_1752</name>
</gene>
<reference evidence="1 2" key="1">
    <citation type="journal article" date="2012" name="PLoS Pathog.">
        <title>The genome of the obligate intracellular parasite Trachipleistophora hominis: new insights into microsporidian genome dynamics and reductive evolution.</title>
        <authorList>
            <person name="Heinz E."/>
            <person name="Williams T.A."/>
            <person name="Nakjang S."/>
            <person name="Noel C.J."/>
            <person name="Swan D.C."/>
            <person name="Goldberg A.V."/>
            <person name="Harris S.R."/>
            <person name="Weinmaier T."/>
            <person name="Markert S."/>
            <person name="Becher D."/>
            <person name="Bernhardt J."/>
            <person name="Dagan T."/>
            <person name="Hacker C."/>
            <person name="Lucocq J.M."/>
            <person name="Schweder T."/>
            <person name="Rattei T."/>
            <person name="Hall N."/>
            <person name="Hirt R.P."/>
            <person name="Embley T.M."/>
        </authorList>
    </citation>
    <scope>NUCLEOTIDE SEQUENCE [LARGE SCALE GENOMIC DNA]</scope>
</reference>
<evidence type="ECO:0000313" key="2">
    <source>
        <dbReference type="Proteomes" id="UP000011185"/>
    </source>
</evidence>
<dbReference type="InParanoid" id="L7JV60"/>
<sequence>MGCKTFPRHNPRSFTSMFHYLALYASEELHKRPFSENFTVLCMKEINKLIFSTKIFIGLNYMHSI</sequence>